<dbReference type="AlphaFoldDB" id="A0A081MZZ6"/>
<accession>A0A081MZZ6</accession>
<dbReference type="EMBL" id="JOKH01000012">
    <property type="protein sequence ID" value="KEQ11769.1"/>
    <property type="molecule type" value="Genomic_DNA"/>
</dbReference>
<dbReference type="Pfam" id="PF00010">
    <property type="entry name" value="HLH"/>
    <property type="match status" value="1"/>
</dbReference>
<evidence type="ECO:0000259" key="2">
    <source>
        <dbReference type="PROSITE" id="PS50888"/>
    </source>
</evidence>
<dbReference type="SMART" id="SM00353">
    <property type="entry name" value="HLH"/>
    <property type="match status" value="1"/>
</dbReference>
<dbReference type="PANTHER" id="PTHR19290">
    <property type="entry name" value="BASIC HELIX-LOOP-HELIX PROTEIN NEUROGENIN-RELATED"/>
    <property type="match status" value="1"/>
</dbReference>
<dbReference type="SUPFAM" id="SSF47459">
    <property type="entry name" value="HLH, helix-loop-helix DNA-binding domain"/>
    <property type="match status" value="1"/>
</dbReference>
<evidence type="ECO:0000313" key="3">
    <source>
        <dbReference type="EMBL" id="KEQ11769.1"/>
    </source>
</evidence>
<organism evidence="3 4">
    <name type="scientific">Endozoicomonas numazuensis</name>
    <dbReference type="NCBI Taxonomy" id="1137799"/>
    <lineage>
        <taxon>Bacteria</taxon>
        <taxon>Pseudomonadati</taxon>
        <taxon>Pseudomonadota</taxon>
        <taxon>Gammaproteobacteria</taxon>
        <taxon>Oceanospirillales</taxon>
        <taxon>Endozoicomonadaceae</taxon>
        <taxon>Endozoicomonas</taxon>
    </lineage>
</organism>
<dbReference type="GO" id="GO:0003700">
    <property type="term" value="F:DNA-binding transcription factor activity"/>
    <property type="evidence" value="ECO:0007669"/>
    <property type="project" value="TreeGrafter"/>
</dbReference>
<dbReference type="InterPro" id="IPR050359">
    <property type="entry name" value="bHLH_transcription_factors"/>
</dbReference>
<evidence type="ECO:0000313" key="4">
    <source>
        <dbReference type="Proteomes" id="UP000028073"/>
    </source>
</evidence>
<dbReference type="CDD" id="cd11390">
    <property type="entry name" value="bHLH_TS"/>
    <property type="match status" value="1"/>
</dbReference>
<dbReference type="GO" id="GO:0070888">
    <property type="term" value="F:E-box binding"/>
    <property type="evidence" value="ECO:0007669"/>
    <property type="project" value="TreeGrafter"/>
</dbReference>
<sequence length="213" mass="23663">MIPTSKPIIGSKQDPIKMANSARERQRVSDINKALDTLRQKIPEGGEKLSKVEVIRGVTRYIKDLQEVSRTMPESSLGPSTPFTPIQLHHMGDISTSRTVVQKKRCLSDDTDALNVSFADPEVKEGHSSSSKRPHLNEDQPDRPLLVKKPYTVAQLVDEQESLSLQIRELSNGIDDIGAQLAAMDQLSNETKREAIDCLIQQLEEVKASIPVD</sequence>
<feature type="region of interest" description="Disordered" evidence="1">
    <location>
        <begin position="1"/>
        <end position="25"/>
    </location>
</feature>
<feature type="region of interest" description="Disordered" evidence="1">
    <location>
        <begin position="118"/>
        <end position="144"/>
    </location>
</feature>
<proteinExistence type="predicted"/>
<dbReference type="InterPro" id="IPR011598">
    <property type="entry name" value="bHLH_dom"/>
</dbReference>
<keyword evidence="4" id="KW-1185">Reference proteome</keyword>
<feature type="domain" description="BHLH" evidence="2">
    <location>
        <begin position="15"/>
        <end position="65"/>
    </location>
</feature>
<dbReference type="InterPro" id="IPR036638">
    <property type="entry name" value="HLH_DNA-bd_sf"/>
</dbReference>
<reference evidence="3 4" key="1">
    <citation type="submission" date="2014-06" db="EMBL/GenBank/DDBJ databases">
        <title>Whole Genome Sequences of Three Symbiotic Endozoicomonas Bacteria.</title>
        <authorList>
            <person name="Neave M.J."/>
            <person name="Apprill A."/>
            <person name="Voolstra C.R."/>
        </authorList>
    </citation>
    <scope>NUCLEOTIDE SEQUENCE [LARGE SCALE GENOMIC DNA]</scope>
    <source>
        <strain evidence="3 4">DSM 25634</strain>
    </source>
</reference>
<dbReference type="Proteomes" id="UP000028073">
    <property type="component" value="Unassembled WGS sequence"/>
</dbReference>
<gene>
    <name evidence="3" type="ORF">GZ78_28360</name>
</gene>
<dbReference type="PROSITE" id="PS50888">
    <property type="entry name" value="BHLH"/>
    <property type="match status" value="1"/>
</dbReference>
<dbReference type="RefSeq" id="WP_034843090.1">
    <property type="nucleotide sequence ID" value="NZ_JOKH01000012.1"/>
</dbReference>
<dbReference type="STRING" id="1137799.GZ78_28360"/>
<name>A0A081MZZ6_9GAMM</name>
<dbReference type="Gene3D" id="4.10.280.10">
    <property type="entry name" value="Helix-loop-helix DNA-binding domain"/>
    <property type="match status" value="1"/>
</dbReference>
<dbReference type="GO" id="GO:0045944">
    <property type="term" value="P:positive regulation of transcription by RNA polymerase II"/>
    <property type="evidence" value="ECO:0007669"/>
    <property type="project" value="TreeGrafter"/>
</dbReference>
<dbReference type="GO" id="GO:0046983">
    <property type="term" value="F:protein dimerization activity"/>
    <property type="evidence" value="ECO:0007669"/>
    <property type="project" value="InterPro"/>
</dbReference>
<protein>
    <recommendedName>
        <fullName evidence="2">BHLH domain-containing protein</fullName>
    </recommendedName>
</protein>
<comment type="caution">
    <text evidence="3">The sequence shown here is derived from an EMBL/GenBank/DDBJ whole genome shotgun (WGS) entry which is preliminary data.</text>
</comment>
<evidence type="ECO:0000256" key="1">
    <source>
        <dbReference type="SAM" id="MobiDB-lite"/>
    </source>
</evidence>